<accession>A0A2N3V6E1</accession>
<protein>
    <submittedName>
        <fullName evidence="1">Excreted virulence factor EspC (Type VII ESX diderm)</fullName>
    </submittedName>
</protein>
<dbReference type="EMBL" id="PJMW01000002">
    <property type="protein sequence ID" value="PKV77178.1"/>
    <property type="molecule type" value="Genomic_DNA"/>
</dbReference>
<evidence type="ECO:0000313" key="1">
    <source>
        <dbReference type="EMBL" id="PKV77178.1"/>
    </source>
</evidence>
<organism evidence="1 2">
    <name type="scientific">Nocardia fluminea</name>
    <dbReference type="NCBI Taxonomy" id="134984"/>
    <lineage>
        <taxon>Bacteria</taxon>
        <taxon>Bacillati</taxon>
        <taxon>Actinomycetota</taxon>
        <taxon>Actinomycetes</taxon>
        <taxon>Mycobacteriales</taxon>
        <taxon>Nocardiaceae</taxon>
        <taxon>Nocardia</taxon>
    </lineage>
</organism>
<dbReference type="AlphaFoldDB" id="A0A2N3V6E1"/>
<reference evidence="1 2" key="1">
    <citation type="submission" date="2017-12" db="EMBL/GenBank/DDBJ databases">
        <title>Sequencing the genomes of 1000 Actinobacteria strains.</title>
        <authorList>
            <person name="Klenk H.-P."/>
        </authorList>
    </citation>
    <scope>NUCLEOTIDE SEQUENCE [LARGE SCALE GENOMIC DNA]</scope>
    <source>
        <strain evidence="1 2">DSM 44489</strain>
    </source>
</reference>
<comment type="caution">
    <text evidence="1">The sequence shown here is derived from an EMBL/GenBank/DDBJ whole genome shotgun (WGS) entry which is preliminary data.</text>
</comment>
<evidence type="ECO:0000313" key="2">
    <source>
        <dbReference type="Proteomes" id="UP000233766"/>
    </source>
</evidence>
<sequence length="97" mass="9958">MSGTLGVEPDQLTTMATAWRREAGEVGALSWASASEATGDGSDVLAAVRELPDPAAQAMDSIATRYTTLADLVDKFSADIQAGDAETAGEIGKLGTR</sequence>
<gene>
    <name evidence="1" type="ORF">ATK86_1507</name>
</gene>
<dbReference type="Proteomes" id="UP000233766">
    <property type="component" value="Unassembled WGS sequence"/>
</dbReference>
<proteinExistence type="predicted"/>
<name>A0A2N3V6E1_9NOCA</name>
<dbReference type="RefSeq" id="WP_245914253.1">
    <property type="nucleotide sequence ID" value="NZ_PJMW01000002.1"/>
</dbReference>
<keyword evidence="2" id="KW-1185">Reference proteome</keyword>